<evidence type="ECO:0000256" key="7">
    <source>
        <dbReference type="ARBA" id="ARBA00022989"/>
    </source>
</evidence>
<dbReference type="SUPFAM" id="SSF54523">
    <property type="entry name" value="Pili subunits"/>
    <property type="match status" value="1"/>
</dbReference>
<dbReference type="Pfam" id="PF12019">
    <property type="entry name" value="GspH"/>
    <property type="match status" value="1"/>
</dbReference>
<dbReference type="RefSeq" id="WP_260718606.1">
    <property type="nucleotide sequence ID" value="NZ_CP104377.1"/>
</dbReference>
<accession>A0ABY5ZVC6</accession>
<name>A0ABY5ZVC6_9BURK</name>
<gene>
    <name evidence="13" type="ORF">N4T19_17075</name>
</gene>
<evidence type="ECO:0000313" key="13">
    <source>
        <dbReference type="EMBL" id="UXC17403.1"/>
    </source>
</evidence>
<evidence type="ECO:0000256" key="8">
    <source>
        <dbReference type="ARBA" id="ARBA00023136"/>
    </source>
</evidence>
<evidence type="ECO:0000256" key="10">
    <source>
        <dbReference type="ARBA" id="ARBA00030775"/>
    </source>
</evidence>
<dbReference type="EMBL" id="CP104377">
    <property type="protein sequence ID" value="UXC17403.1"/>
    <property type="molecule type" value="Genomic_DNA"/>
</dbReference>
<evidence type="ECO:0000256" key="4">
    <source>
        <dbReference type="ARBA" id="ARBA00022481"/>
    </source>
</evidence>
<evidence type="ECO:0000256" key="11">
    <source>
        <dbReference type="SAM" id="Phobius"/>
    </source>
</evidence>
<feature type="domain" description="General secretion pathway GspH" evidence="12">
    <location>
        <begin position="46"/>
        <end position="148"/>
    </location>
</feature>
<keyword evidence="4" id="KW-0488">Methylation</keyword>
<proteinExistence type="inferred from homology"/>
<evidence type="ECO:0000256" key="3">
    <source>
        <dbReference type="ARBA" id="ARBA00022475"/>
    </source>
</evidence>
<keyword evidence="5" id="KW-0997">Cell inner membrane</keyword>
<dbReference type="Proteomes" id="UP001058290">
    <property type="component" value="Chromosome"/>
</dbReference>
<dbReference type="InterPro" id="IPR022346">
    <property type="entry name" value="T2SS_GspH"/>
</dbReference>
<evidence type="ECO:0000259" key="12">
    <source>
        <dbReference type="Pfam" id="PF12019"/>
    </source>
</evidence>
<dbReference type="NCBIfam" id="TIGR02532">
    <property type="entry name" value="IV_pilin_GFxxxE"/>
    <property type="match status" value="1"/>
</dbReference>
<keyword evidence="6 11" id="KW-0812">Transmembrane</keyword>
<keyword evidence="14" id="KW-1185">Reference proteome</keyword>
<feature type="transmembrane region" description="Helical" evidence="11">
    <location>
        <begin position="12"/>
        <end position="38"/>
    </location>
</feature>
<comment type="subcellular location">
    <subcellularLocation>
        <location evidence="1">Cell inner membrane</location>
        <topology evidence="1">Single-pass membrane protein</topology>
    </subcellularLocation>
</comment>
<keyword evidence="8 11" id="KW-0472">Membrane</keyword>
<dbReference type="InterPro" id="IPR045584">
    <property type="entry name" value="Pilin-like"/>
</dbReference>
<reference evidence="13" key="1">
    <citation type="submission" date="2022-09" db="EMBL/GenBank/DDBJ databases">
        <title>Bacterial diversity in gut of crayfish and pufferfish.</title>
        <authorList>
            <person name="Huang Y."/>
        </authorList>
    </citation>
    <scope>NUCLEOTIDE SEQUENCE</scope>
    <source>
        <strain evidence="13">PR12</strain>
    </source>
</reference>
<evidence type="ECO:0000313" key="14">
    <source>
        <dbReference type="Proteomes" id="UP001058290"/>
    </source>
</evidence>
<evidence type="ECO:0000256" key="5">
    <source>
        <dbReference type="ARBA" id="ARBA00022519"/>
    </source>
</evidence>
<keyword evidence="7 11" id="KW-1133">Transmembrane helix</keyword>
<dbReference type="PROSITE" id="PS00409">
    <property type="entry name" value="PROKAR_NTER_METHYL"/>
    <property type="match status" value="1"/>
</dbReference>
<sequence>MHRLHTNQGFTLIELMVGLALTVFLLLMAMPSASIYILDSKIRTVAQAYYDGAQLARAEALRRNTNVVLGLTDSGLGWRLMVGDTPIASKPAESATAVTVETEQETVTFDSLGRTSEAIAVNFKSSNAACLEDSGSQRCLRVVISPGGQVRLCDPSITDEGDNRQC</sequence>
<dbReference type="Gene3D" id="3.55.40.10">
    <property type="entry name" value="minor pseudopilin epsh domain"/>
    <property type="match status" value="1"/>
</dbReference>
<protein>
    <recommendedName>
        <fullName evidence="2">Type II secretion system protein H</fullName>
    </recommendedName>
    <alternativeName>
        <fullName evidence="10">General secretion pathway protein H</fullName>
    </alternativeName>
</protein>
<evidence type="ECO:0000256" key="9">
    <source>
        <dbReference type="ARBA" id="ARBA00025772"/>
    </source>
</evidence>
<evidence type="ECO:0000256" key="1">
    <source>
        <dbReference type="ARBA" id="ARBA00004377"/>
    </source>
</evidence>
<evidence type="ECO:0000256" key="2">
    <source>
        <dbReference type="ARBA" id="ARBA00021549"/>
    </source>
</evidence>
<dbReference type="Pfam" id="PF07963">
    <property type="entry name" value="N_methyl"/>
    <property type="match status" value="1"/>
</dbReference>
<evidence type="ECO:0000256" key="6">
    <source>
        <dbReference type="ARBA" id="ARBA00022692"/>
    </source>
</evidence>
<dbReference type="InterPro" id="IPR012902">
    <property type="entry name" value="N_methyl_site"/>
</dbReference>
<keyword evidence="3" id="KW-1003">Cell membrane</keyword>
<comment type="similarity">
    <text evidence="9">Belongs to the GSP H family.</text>
</comment>
<organism evidence="13 14">
    <name type="scientific">Comamonas squillarum</name>
    <dbReference type="NCBI Taxonomy" id="2977320"/>
    <lineage>
        <taxon>Bacteria</taxon>
        <taxon>Pseudomonadati</taxon>
        <taxon>Pseudomonadota</taxon>
        <taxon>Betaproteobacteria</taxon>
        <taxon>Burkholderiales</taxon>
        <taxon>Comamonadaceae</taxon>
        <taxon>Comamonas</taxon>
    </lineage>
</organism>